<evidence type="ECO:0000313" key="2">
    <source>
        <dbReference type="EMBL" id="EAU56026.1"/>
    </source>
</evidence>
<dbReference type="RefSeq" id="WP_009851172.1">
    <property type="nucleotide sequence ID" value="NZ_DS022295.1"/>
</dbReference>
<feature type="transmembrane region" description="Helical" evidence="1">
    <location>
        <begin position="12"/>
        <end position="32"/>
    </location>
</feature>
<gene>
    <name evidence="2" type="ORF">SPV1_04378</name>
</gene>
<reference evidence="2 3" key="1">
    <citation type="submission" date="2006-09" db="EMBL/GenBank/DDBJ databases">
        <authorList>
            <person name="Emerson D."/>
            <person name="Ferriera S."/>
            <person name="Johnson J."/>
            <person name="Kravitz S."/>
            <person name="Halpern A."/>
            <person name="Remington K."/>
            <person name="Beeson K."/>
            <person name="Tran B."/>
            <person name="Rogers Y.-H."/>
            <person name="Friedman R."/>
            <person name="Venter J.C."/>
        </authorList>
    </citation>
    <scope>NUCLEOTIDE SEQUENCE [LARGE SCALE GENOMIC DNA]</scope>
    <source>
        <strain evidence="2 3">PV-1</strain>
    </source>
</reference>
<dbReference type="Pfam" id="PF14269">
    <property type="entry name" value="Arylsulfotran_2"/>
    <property type="match status" value="1"/>
</dbReference>
<dbReference type="InParanoid" id="Q0F3B5"/>
<dbReference type="EMBL" id="AATS01000001">
    <property type="protein sequence ID" value="EAU56026.1"/>
    <property type="molecule type" value="Genomic_DNA"/>
</dbReference>
<evidence type="ECO:0000256" key="1">
    <source>
        <dbReference type="SAM" id="Phobius"/>
    </source>
</evidence>
<organism evidence="2 3">
    <name type="scientific">Mariprofundus ferrooxydans PV-1</name>
    <dbReference type="NCBI Taxonomy" id="314345"/>
    <lineage>
        <taxon>Bacteria</taxon>
        <taxon>Pseudomonadati</taxon>
        <taxon>Pseudomonadota</taxon>
        <taxon>Candidatius Mariprofundia</taxon>
        <taxon>Mariprofundales</taxon>
        <taxon>Mariprofundaceae</taxon>
        <taxon>Mariprofundus</taxon>
    </lineage>
</organism>
<accession>Q0F3B5</accession>
<dbReference type="eggNOG" id="ENOG502ZBGE">
    <property type="taxonomic scope" value="Bacteria"/>
</dbReference>
<dbReference type="InterPro" id="IPR039535">
    <property type="entry name" value="ASST-like"/>
</dbReference>
<evidence type="ECO:0000313" key="3">
    <source>
        <dbReference type="Proteomes" id="UP000005297"/>
    </source>
</evidence>
<evidence type="ECO:0008006" key="4">
    <source>
        <dbReference type="Google" id="ProtNLM"/>
    </source>
</evidence>
<dbReference type="AlphaFoldDB" id="Q0F3B5"/>
<keyword evidence="1" id="KW-1133">Transmembrane helix</keyword>
<dbReference type="Proteomes" id="UP000005297">
    <property type="component" value="Unassembled WGS sequence"/>
</dbReference>
<comment type="caution">
    <text evidence="2">The sequence shown here is derived from an EMBL/GenBank/DDBJ whole genome shotgun (WGS) entry which is preliminary data.</text>
</comment>
<dbReference type="STRING" id="314344.AL013_13235"/>
<keyword evidence="1" id="KW-0472">Membrane</keyword>
<name>Q0F3B5_9PROT</name>
<dbReference type="HOGENOM" id="CLU_049148_0_0_0"/>
<proteinExistence type="predicted"/>
<keyword evidence="1" id="KW-0812">Transmembrane</keyword>
<dbReference type="OrthoDB" id="264813at2"/>
<sequence>MEEFLYKKIPIWIVSLGAIFLIIGTILFANHYRNRVSLVVDNIKQIIFHFHDAEIIDPSVGLRTKEQRFEGEKGFTFNYMPGTRPDLGYLLLNRYDRDLAMGVSELIDLNTQELIHQWHFDVDPLWEQTDIKTNLNDLKTNNNTKRFIPMHDILLENGNLILRGQGYTPLLKSDLCSNLTIFKDDDLYHHSIEMDDDGNLWVPKVIEPKTVELGTVNFHDDAITQIAPDGSILFEKSVVQIFKDNDMEALVFGEVENDDPIHLNDIQPVLEDGPYWKKGDVFLSMRNQSMLMLYRPSTNKVLWYQQGPWLHQHDVDIVNDHVIEVFDNNHISTGIPGGRVKGSSQIDLYNFQTKTLSKPFKDVFNKLDIHTETRGRSDLVGENELFVEETNSGRLLQFDTNGSITWQHIARESDNRVYSGGWSRLIPRELGDKVREKVKDVKCDQQ</sequence>
<keyword evidence="3" id="KW-1185">Reference proteome</keyword>
<protein>
    <recommendedName>
        <fullName evidence="4">Arylsulfotransferase N-terminal domain-containing protein</fullName>
    </recommendedName>
</protein>